<feature type="domain" description="FHA" evidence="10">
    <location>
        <begin position="32"/>
        <end position="87"/>
    </location>
</feature>
<dbReference type="PROSITE" id="PS50006">
    <property type="entry name" value="FHA_DOMAIN"/>
    <property type="match status" value="1"/>
</dbReference>
<dbReference type="GO" id="GO:0030870">
    <property type="term" value="C:Mre11 complex"/>
    <property type="evidence" value="ECO:0007669"/>
    <property type="project" value="InterPro"/>
</dbReference>
<dbReference type="Proteomes" id="UP000009046">
    <property type="component" value="Unassembled WGS sequence"/>
</dbReference>
<evidence type="ECO:0000256" key="2">
    <source>
        <dbReference type="ARBA" id="ARBA00004286"/>
    </source>
</evidence>
<dbReference type="InterPro" id="IPR032429">
    <property type="entry name" value="Nibrin_BRCT2"/>
</dbReference>
<dbReference type="InterPro" id="IPR043014">
    <property type="entry name" value="Nibrin_BRCT2_sf"/>
</dbReference>
<evidence type="ECO:0000256" key="7">
    <source>
        <dbReference type="ARBA" id="ARBA00023306"/>
    </source>
</evidence>
<dbReference type="RefSeq" id="XP_002423915.1">
    <property type="nucleotide sequence ID" value="XM_002423870.1"/>
</dbReference>
<comment type="subcellular location">
    <subcellularLocation>
        <location evidence="2">Chromosome</location>
    </subcellularLocation>
    <subcellularLocation>
        <location evidence="1">Nucleus</location>
    </subcellularLocation>
</comment>
<dbReference type="PANTHER" id="PTHR12162:SF0">
    <property type="entry name" value="NIBRIN"/>
    <property type="match status" value="1"/>
</dbReference>
<dbReference type="PANTHER" id="PTHR12162">
    <property type="entry name" value="NIBRIN-RELATED"/>
    <property type="match status" value="1"/>
</dbReference>
<reference evidence="11" key="2">
    <citation type="submission" date="2007-04" db="EMBL/GenBank/DDBJ databases">
        <title>The genome of the human body louse.</title>
        <authorList>
            <consortium name="The Human Body Louse Genome Consortium"/>
            <person name="Kirkness E."/>
            <person name="Walenz B."/>
            <person name="Hass B."/>
            <person name="Bruggner R."/>
            <person name="Strausberg R."/>
        </authorList>
    </citation>
    <scope>NUCLEOTIDE SEQUENCE</scope>
    <source>
        <strain evidence="11">USDA</strain>
    </source>
</reference>
<gene>
    <name evidence="12" type="primary">8238033</name>
    <name evidence="11" type="ORF">Phum_PHUM095740</name>
</gene>
<dbReference type="EMBL" id="AAZO01001140">
    <property type="status" value="NOT_ANNOTATED_CDS"/>
    <property type="molecule type" value="Genomic_DNA"/>
</dbReference>
<keyword evidence="13" id="KW-1185">Reference proteome</keyword>
<keyword evidence="4" id="KW-0227">DNA damage</keyword>
<dbReference type="GeneID" id="8238033"/>
<dbReference type="Pfam" id="PF16508">
    <property type="entry name" value="NIBRIN_BRCT_II"/>
    <property type="match status" value="1"/>
</dbReference>
<dbReference type="Gene3D" id="2.60.200.20">
    <property type="match status" value="1"/>
</dbReference>
<reference evidence="11" key="1">
    <citation type="submission" date="2007-04" db="EMBL/GenBank/DDBJ databases">
        <title>Annotation of Pediculus humanus corporis strain USDA.</title>
        <authorList>
            <person name="Kirkness E."/>
            <person name="Hannick L."/>
            <person name="Hass B."/>
            <person name="Bruggner R."/>
            <person name="Lawson D."/>
            <person name="Bidwell S."/>
            <person name="Joardar V."/>
            <person name="Caler E."/>
            <person name="Walenz B."/>
            <person name="Inman J."/>
            <person name="Schobel S."/>
            <person name="Galinsky K."/>
            <person name="Amedeo P."/>
            <person name="Strausberg R."/>
        </authorList>
    </citation>
    <scope>NUCLEOTIDE SEQUENCE</scope>
    <source>
        <strain evidence="11">USDA</strain>
    </source>
</reference>
<evidence type="ECO:0000256" key="5">
    <source>
        <dbReference type="ARBA" id="ARBA00023204"/>
    </source>
</evidence>
<dbReference type="InterPro" id="IPR008984">
    <property type="entry name" value="SMAD_FHA_dom_sf"/>
</dbReference>
<name>E0VCS1_PEDHC</name>
<evidence type="ECO:0000256" key="9">
    <source>
        <dbReference type="SAM" id="MobiDB-lite"/>
    </source>
</evidence>
<proteinExistence type="inferred from homology"/>
<dbReference type="HOGENOM" id="CLU_485125_0_0_1"/>
<dbReference type="InterPro" id="IPR036420">
    <property type="entry name" value="BRCT_dom_sf"/>
</dbReference>
<dbReference type="Gene3D" id="3.40.50.10980">
    <property type="entry name" value="Nibrin, BRCT2 domain"/>
    <property type="match status" value="1"/>
</dbReference>
<dbReference type="Pfam" id="PF00533">
    <property type="entry name" value="BRCT"/>
    <property type="match status" value="1"/>
</dbReference>
<evidence type="ECO:0000256" key="8">
    <source>
        <dbReference type="ARBA" id="ARBA00044757"/>
    </source>
</evidence>
<evidence type="ECO:0000256" key="4">
    <source>
        <dbReference type="ARBA" id="ARBA00022763"/>
    </source>
</evidence>
<dbReference type="CDD" id="cd17741">
    <property type="entry name" value="BRCT_nibrin"/>
    <property type="match status" value="1"/>
</dbReference>
<dbReference type="GO" id="GO:0000724">
    <property type="term" value="P:double-strand break repair via homologous recombination"/>
    <property type="evidence" value="ECO:0007669"/>
    <property type="project" value="TreeGrafter"/>
</dbReference>
<dbReference type="VEuPathDB" id="VectorBase:PHUM095740"/>
<dbReference type="Gene3D" id="3.40.50.10190">
    <property type="entry name" value="BRCT domain"/>
    <property type="match status" value="1"/>
</dbReference>
<dbReference type="eggNOG" id="ENOG502RTEE">
    <property type="taxonomic scope" value="Eukaryota"/>
</dbReference>
<dbReference type="KEGG" id="phu:Phum_PHUM095740"/>
<dbReference type="SUPFAM" id="SSF49879">
    <property type="entry name" value="SMAD/FHA domain"/>
    <property type="match status" value="1"/>
</dbReference>
<dbReference type="OrthoDB" id="552194at2759"/>
<dbReference type="STRING" id="121224.E0VCS1"/>
<evidence type="ECO:0000256" key="6">
    <source>
        <dbReference type="ARBA" id="ARBA00023242"/>
    </source>
</evidence>
<dbReference type="AlphaFoldDB" id="E0VCS1"/>
<dbReference type="CTD" id="8238033"/>
<dbReference type="EMBL" id="AAZO01001139">
    <property type="status" value="NOT_ANNOTATED_CDS"/>
    <property type="molecule type" value="Genomic_DNA"/>
</dbReference>
<evidence type="ECO:0000313" key="11">
    <source>
        <dbReference type="EMBL" id="EEB11177.1"/>
    </source>
</evidence>
<dbReference type="InterPro" id="IPR000253">
    <property type="entry name" value="FHA_dom"/>
</dbReference>
<feature type="region of interest" description="Disordered" evidence="9">
    <location>
        <begin position="347"/>
        <end position="381"/>
    </location>
</feature>
<comment type="similarity">
    <text evidence="8">Belongs to the Nibrin family.</text>
</comment>
<dbReference type="GO" id="GO:0005694">
    <property type="term" value="C:chromosome"/>
    <property type="evidence" value="ECO:0007669"/>
    <property type="project" value="UniProtKB-SubCell"/>
</dbReference>
<dbReference type="InParanoid" id="E0VCS1"/>
<dbReference type="EnsemblMetazoa" id="PHUM095740-RA">
    <property type="protein sequence ID" value="PHUM095740-PA"/>
    <property type="gene ID" value="PHUM095740"/>
</dbReference>
<feature type="compositionally biased region" description="Basic and acidic residues" evidence="9">
    <location>
        <begin position="347"/>
        <end position="374"/>
    </location>
</feature>
<evidence type="ECO:0000259" key="10">
    <source>
        <dbReference type="PROSITE" id="PS50006"/>
    </source>
</evidence>
<dbReference type="InterPro" id="IPR040227">
    <property type="entry name" value="Nibrin-rel"/>
</dbReference>
<dbReference type="EMBL" id="DS235063">
    <property type="protein sequence ID" value="EEB11177.1"/>
    <property type="molecule type" value="Genomic_DNA"/>
</dbReference>
<dbReference type="SUPFAM" id="SSF52113">
    <property type="entry name" value="BRCT domain"/>
    <property type="match status" value="1"/>
</dbReference>
<accession>E0VCS1</accession>
<protein>
    <recommendedName>
        <fullName evidence="10">FHA domain-containing protein</fullName>
    </recommendedName>
</protein>
<organism>
    <name type="scientific">Pediculus humanus subsp. corporis</name>
    <name type="common">Body louse</name>
    <dbReference type="NCBI Taxonomy" id="121224"/>
    <lineage>
        <taxon>Eukaryota</taxon>
        <taxon>Metazoa</taxon>
        <taxon>Ecdysozoa</taxon>
        <taxon>Arthropoda</taxon>
        <taxon>Hexapoda</taxon>
        <taxon>Insecta</taxon>
        <taxon>Pterygota</taxon>
        <taxon>Neoptera</taxon>
        <taxon>Paraneoptera</taxon>
        <taxon>Psocodea</taxon>
        <taxon>Troctomorpha</taxon>
        <taxon>Phthiraptera</taxon>
        <taxon>Anoplura</taxon>
        <taxon>Pediculidae</taxon>
        <taxon>Pediculus</taxon>
    </lineage>
</organism>
<keyword evidence="6" id="KW-0539">Nucleus</keyword>
<dbReference type="GO" id="GO:0003684">
    <property type="term" value="F:damaged DNA binding"/>
    <property type="evidence" value="ECO:0007669"/>
    <property type="project" value="TreeGrafter"/>
</dbReference>
<dbReference type="InterPro" id="IPR001357">
    <property type="entry name" value="BRCT_dom"/>
</dbReference>
<dbReference type="CDD" id="cd22667">
    <property type="entry name" value="FHA_NBN"/>
    <property type="match status" value="1"/>
</dbReference>
<evidence type="ECO:0000256" key="3">
    <source>
        <dbReference type="ARBA" id="ARBA00022454"/>
    </source>
</evidence>
<evidence type="ECO:0000256" key="1">
    <source>
        <dbReference type="ARBA" id="ARBA00004123"/>
    </source>
</evidence>
<reference evidence="12" key="3">
    <citation type="submission" date="2021-02" db="UniProtKB">
        <authorList>
            <consortium name="EnsemblMetazoa"/>
        </authorList>
    </citation>
    <scope>IDENTIFICATION</scope>
    <source>
        <strain evidence="12">USDA</strain>
    </source>
</reference>
<evidence type="ECO:0000313" key="12">
    <source>
        <dbReference type="EnsemblMetazoa" id="PHUM095740-PA"/>
    </source>
</evidence>
<dbReference type="Pfam" id="PF00498">
    <property type="entry name" value="FHA"/>
    <property type="match status" value="1"/>
</dbReference>
<keyword evidence="3" id="KW-0158">Chromosome</keyword>
<keyword evidence="7" id="KW-0131">Cell cycle</keyword>
<evidence type="ECO:0000313" key="13">
    <source>
        <dbReference type="Proteomes" id="UP000009046"/>
    </source>
</evidence>
<dbReference type="GO" id="GO:0007095">
    <property type="term" value="P:mitotic G2 DNA damage checkpoint signaling"/>
    <property type="evidence" value="ECO:0007669"/>
    <property type="project" value="InterPro"/>
</dbReference>
<keyword evidence="5" id="KW-0234">DNA repair</keyword>
<sequence length="562" mass="63483">MSFTKLKSKDMVLTYIMQASEEIFFVSDKHSYTVGRKNCDIELDEDASISRKHSTIYIAKKINCSFDVNTVTGVWIVDEQSKYGTYVKVDEEWEKIKSGEKIKLNHGNMIKFGLLDNIWRLEYTPVIACTSGIHGDEKKSIQELLQYVDGELKNSYSNDCNLVIVNEITLTIKVVLALINGVPIVTLDYIKELIKAVKNKSMHPDVKNYRPNIKESVLDTSLVSLEPNDKRQDLFKNKIFIFPTKTQFDTLREVVISAGGEAYLLTLNGNYDKLGNKNIVVIQLPSNKSQLSESFMKEFESICGSYIGTLCGAMNLSPTSGGSESKILKSDNNFGFDTIKDLNKKKSNVEKGKNVTNKDTRPKQSKKFNLDGEPPKTNLKNGRIREINSNLNCSIDFGGNNNAKRKIINDEISNNDTSEPKKAKLQTIENNKCENFSENLFEATTTSNGIDEITRIQEKFDDFSEGFFEKDKSFSQSGIVSDLNSTIFDINLISQIYLNEDGTLKDPPEVPVNAKKFKKQKILTISETNEQFEMDLLNEGGWLEPHPLNSSDISSVEDNYVY</sequence>